<evidence type="ECO:0000256" key="10">
    <source>
        <dbReference type="ARBA" id="ARBA00023114"/>
    </source>
</evidence>
<keyword evidence="4" id="KW-1134">Transmembrane beta strand</keyword>
<dbReference type="PROSITE" id="PS51257">
    <property type="entry name" value="PROKAR_LIPOPROTEIN"/>
    <property type="match status" value="1"/>
</dbReference>
<dbReference type="Proteomes" id="UP001214094">
    <property type="component" value="Chromosome"/>
</dbReference>
<evidence type="ECO:0000256" key="13">
    <source>
        <dbReference type="ARBA" id="ARBA00023237"/>
    </source>
</evidence>
<evidence type="ECO:0000256" key="6">
    <source>
        <dbReference type="ARBA" id="ARBA00022692"/>
    </source>
</evidence>
<keyword evidence="8" id="KW-0625">Polysaccharide transport</keyword>
<evidence type="ECO:0000256" key="5">
    <source>
        <dbReference type="ARBA" id="ARBA00022597"/>
    </source>
</evidence>
<evidence type="ECO:0000256" key="1">
    <source>
        <dbReference type="ARBA" id="ARBA00004571"/>
    </source>
</evidence>
<proteinExistence type="inferred from homology"/>
<dbReference type="GO" id="GO:0015159">
    <property type="term" value="F:polysaccharide transmembrane transporter activity"/>
    <property type="evidence" value="ECO:0007669"/>
    <property type="project" value="InterPro"/>
</dbReference>
<keyword evidence="13" id="KW-0998">Cell outer membrane</keyword>
<evidence type="ECO:0000256" key="14">
    <source>
        <dbReference type="ARBA" id="ARBA00023288"/>
    </source>
</evidence>
<name>A0A9Q8Y8S2_ENSAD</name>
<dbReference type="InterPro" id="IPR003715">
    <property type="entry name" value="Poly_export_N"/>
</dbReference>
<comment type="subcellular location">
    <subcellularLocation>
        <location evidence="1">Cell outer membrane</location>
        <topology evidence="1">Multi-pass membrane protein</topology>
    </subcellularLocation>
</comment>
<dbReference type="GO" id="GO:0046930">
    <property type="term" value="C:pore complex"/>
    <property type="evidence" value="ECO:0007669"/>
    <property type="project" value="UniProtKB-KW"/>
</dbReference>
<evidence type="ECO:0000256" key="7">
    <source>
        <dbReference type="ARBA" id="ARBA00022729"/>
    </source>
</evidence>
<evidence type="ECO:0000256" key="11">
    <source>
        <dbReference type="ARBA" id="ARBA00023136"/>
    </source>
</evidence>
<dbReference type="PANTHER" id="PTHR33619:SF3">
    <property type="entry name" value="POLYSACCHARIDE EXPORT PROTEIN GFCE-RELATED"/>
    <property type="match status" value="1"/>
</dbReference>
<evidence type="ECO:0000256" key="9">
    <source>
        <dbReference type="ARBA" id="ARBA00023065"/>
    </source>
</evidence>
<dbReference type="Pfam" id="PF02563">
    <property type="entry name" value="Poly_export"/>
    <property type="match status" value="1"/>
</dbReference>
<dbReference type="InterPro" id="IPR049712">
    <property type="entry name" value="Poly_export"/>
</dbReference>
<evidence type="ECO:0000256" key="3">
    <source>
        <dbReference type="ARBA" id="ARBA00022448"/>
    </source>
</evidence>
<evidence type="ECO:0000313" key="18">
    <source>
        <dbReference type="EMBL" id="WFP90998.1"/>
    </source>
</evidence>
<evidence type="ECO:0000256" key="8">
    <source>
        <dbReference type="ARBA" id="ARBA00023047"/>
    </source>
</evidence>
<dbReference type="GO" id="GO:0009279">
    <property type="term" value="C:cell outer membrane"/>
    <property type="evidence" value="ECO:0007669"/>
    <property type="project" value="UniProtKB-SubCell"/>
</dbReference>
<evidence type="ECO:0000313" key="20">
    <source>
        <dbReference type="Proteomes" id="UP001214094"/>
    </source>
</evidence>
<accession>A0A9Q8Y8S2</accession>
<dbReference type="KEGG" id="eah:FA04_01070"/>
<evidence type="ECO:0000259" key="16">
    <source>
        <dbReference type="Pfam" id="PF22461"/>
    </source>
</evidence>
<keyword evidence="5" id="KW-0762">Sugar transport</keyword>
<reference evidence="17" key="1">
    <citation type="submission" date="2022-06" db="EMBL/GenBank/DDBJ databases">
        <title>Physiological and biochemical characterization and genomic elucidation of a strain of the genus Ensifer adhaerens M8 that combines arsenic oxidation and chromium reduction.</title>
        <authorList>
            <person name="Li X."/>
            <person name="Yu c."/>
        </authorList>
    </citation>
    <scope>NUCLEOTIDE SEQUENCE</scope>
    <source>
        <strain evidence="17">M8</strain>
    </source>
</reference>
<evidence type="ECO:0000256" key="12">
    <source>
        <dbReference type="ARBA" id="ARBA00023139"/>
    </source>
</evidence>
<keyword evidence="3" id="KW-0813">Transport</keyword>
<sequence length="395" mass="42235">MKRVSALLLCSALVGCQAVPGEGPLAGAIVKDAGQSGAEIGRQNATVFDIVDVDGRSARLVSDYVSSTLNRRFGIGGGVGRVVIGVGDQLKVSIFEAGSDGLFSTQDSKQTSIDLVVQPDGKAAIPYVGPVKFAGLTLEQARQEILEALKQKAVEPDVIVTSMSTASRNVTVSGAVGKSSVVPLSLVDETINEVIAKAGGPVAQPYETFVTLVRGKKTGTVLLKSIIENPSENIHVKPGDQIFVTRDPRRFTILGAVKANQRVEFGANDLNLLEAMGLAGGGSDYTLDMKGYFIFRYEEPDVVMSLLGQQRFNEMLRKGMKTDSVGRYPIVYRFDMSKPDSLIVGQTFPVKNRDVIYASRHPSVDFSKFLNFVAQPVGIANSGFSIADNINNLGN</sequence>
<protein>
    <submittedName>
        <fullName evidence="17">Polysaccharide export protein</fullName>
    </submittedName>
</protein>
<dbReference type="PANTHER" id="PTHR33619">
    <property type="entry name" value="POLYSACCHARIDE EXPORT PROTEIN GFCE-RELATED"/>
    <property type="match status" value="1"/>
</dbReference>
<keyword evidence="11" id="KW-0472">Membrane</keyword>
<dbReference type="InterPro" id="IPR054765">
    <property type="entry name" value="SLBB_dom"/>
</dbReference>
<keyword evidence="9" id="KW-0406">Ion transport</keyword>
<dbReference type="EMBL" id="CP121308">
    <property type="protein sequence ID" value="WFP90998.1"/>
    <property type="molecule type" value="Genomic_DNA"/>
</dbReference>
<keyword evidence="7" id="KW-0732">Signal</keyword>
<dbReference type="GO" id="GO:0015288">
    <property type="term" value="F:porin activity"/>
    <property type="evidence" value="ECO:0007669"/>
    <property type="project" value="UniProtKB-KW"/>
</dbReference>
<feature type="domain" description="SLBB" evidence="16">
    <location>
        <begin position="169"/>
        <end position="244"/>
    </location>
</feature>
<dbReference type="GO" id="GO:0006811">
    <property type="term" value="P:monoatomic ion transport"/>
    <property type="evidence" value="ECO:0007669"/>
    <property type="project" value="UniProtKB-KW"/>
</dbReference>
<dbReference type="Proteomes" id="UP001055460">
    <property type="component" value="Chromosome"/>
</dbReference>
<comment type="similarity">
    <text evidence="2">Belongs to the BexD/CtrA/VexA family.</text>
</comment>
<reference evidence="18 20" key="2">
    <citation type="submission" date="2023-03" db="EMBL/GenBank/DDBJ databases">
        <title>Comparative genome and transcriptome analysis combination mining strategies for increasing vitamin B12 production of Ensifer adhaerens strain.</title>
        <authorList>
            <person name="Yongheng L."/>
        </authorList>
    </citation>
    <scope>NUCLEOTIDE SEQUENCE [LARGE SCALE GENOMIC DNA]</scope>
    <source>
        <strain evidence="18 20">Casida A-T305</strain>
    </source>
</reference>
<dbReference type="EMBL" id="CP098807">
    <property type="protein sequence ID" value="USJ23615.1"/>
    <property type="molecule type" value="Genomic_DNA"/>
</dbReference>
<keyword evidence="20" id="KW-1185">Reference proteome</keyword>
<keyword evidence="12" id="KW-0564">Palmitate</keyword>
<dbReference type="OrthoDB" id="7198507at2"/>
<keyword evidence="10" id="KW-0626">Porin</keyword>
<dbReference type="Gene3D" id="3.10.560.10">
    <property type="entry name" value="Outer membrane lipoprotein wza domain like"/>
    <property type="match status" value="2"/>
</dbReference>
<keyword evidence="6" id="KW-0812">Transmembrane</keyword>
<dbReference type="Pfam" id="PF22461">
    <property type="entry name" value="SLBB_2"/>
    <property type="match status" value="1"/>
</dbReference>
<gene>
    <name evidence="17" type="ORF">NE863_01065</name>
    <name evidence="18" type="ORF">P4B07_01055</name>
</gene>
<dbReference type="GeneID" id="29518684"/>
<evidence type="ECO:0000313" key="17">
    <source>
        <dbReference type="EMBL" id="USJ23615.1"/>
    </source>
</evidence>
<dbReference type="RefSeq" id="WP_034797015.1">
    <property type="nucleotide sequence ID" value="NZ_CAXURO020000001.1"/>
</dbReference>
<feature type="domain" description="Polysaccharide export protein N-terminal" evidence="15">
    <location>
        <begin position="82"/>
        <end position="161"/>
    </location>
</feature>
<evidence type="ECO:0000256" key="4">
    <source>
        <dbReference type="ARBA" id="ARBA00022452"/>
    </source>
</evidence>
<keyword evidence="14" id="KW-0449">Lipoprotein</keyword>
<organism evidence="17 19">
    <name type="scientific">Ensifer adhaerens</name>
    <name type="common">Sinorhizobium morelense</name>
    <dbReference type="NCBI Taxonomy" id="106592"/>
    <lineage>
        <taxon>Bacteria</taxon>
        <taxon>Pseudomonadati</taxon>
        <taxon>Pseudomonadota</taxon>
        <taxon>Alphaproteobacteria</taxon>
        <taxon>Hyphomicrobiales</taxon>
        <taxon>Rhizobiaceae</taxon>
        <taxon>Sinorhizobium/Ensifer group</taxon>
        <taxon>Ensifer</taxon>
    </lineage>
</organism>
<evidence type="ECO:0000259" key="15">
    <source>
        <dbReference type="Pfam" id="PF02563"/>
    </source>
</evidence>
<dbReference type="Gene3D" id="3.30.1950.10">
    <property type="entry name" value="wza like domain"/>
    <property type="match status" value="1"/>
</dbReference>
<dbReference type="AlphaFoldDB" id="A0A9Q8Y8S2"/>
<evidence type="ECO:0000256" key="2">
    <source>
        <dbReference type="ARBA" id="ARBA00009450"/>
    </source>
</evidence>
<evidence type="ECO:0000313" key="19">
    <source>
        <dbReference type="Proteomes" id="UP001055460"/>
    </source>
</evidence>